<evidence type="ECO:0000256" key="5">
    <source>
        <dbReference type="ARBA" id="ARBA00012272"/>
    </source>
</evidence>
<evidence type="ECO:0000256" key="3">
    <source>
        <dbReference type="ARBA" id="ARBA00004613"/>
    </source>
</evidence>
<comment type="subcellular location">
    <subcellularLocation>
        <location evidence="3 12">Secreted</location>
    </subcellularLocation>
</comment>
<keyword evidence="12" id="KW-0119">Carbohydrate metabolism</keyword>
<dbReference type="AlphaFoldDB" id="A0A0U1M1W6"/>
<keyword evidence="16" id="KW-1185">Reference proteome</keyword>
<name>A0A0U1M1W6_TALIS</name>
<evidence type="ECO:0000256" key="8">
    <source>
        <dbReference type="ARBA" id="ARBA00022729"/>
    </source>
</evidence>
<evidence type="ECO:0000256" key="12">
    <source>
        <dbReference type="RuleBase" id="RU361173"/>
    </source>
</evidence>
<dbReference type="InterPro" id="IPR032710">
    <property type="entry name" value="NTF2-like_dom_sf"/>
</dbReference>
<dbReference type="SMART" id="SM00656">
    <property type="entry name" value="Amb_all"/>
    <property type="match status" value="1"/>
</dbReference>
<dbReference type="GO" id="GO:0000272">
    <property type="term" value="P:polysaccharide catabolic process"/>
    <property type="evidence" value="ECO:0007669"/>
    <property type="project" value="UniProtKB-KW"/>
</dbReference>
<dbReference type="InterPro" id="IPR009959">
    <property type="entry name" value="Cyclase_SnoaL-like"/>
</dbReference>
<dbReference type="GO" id="GO:0005576">
    <property type="term" value="C:extracellular region"/>
    <property type="evidence" value="ECO:0007669"/>
    <property type="project" value="UniProtKB-SubCell"/>
</dbReference>
<evidence type="ECO:0000256" key="1">
    <source>
        <dbReference type="ARBA" id="ARBA00000695"/>
    </source>
</evidence>
<feature type="domain" description="Pectate lyase" evidence="14">
    <location>
        <begin position="52"/>
        <end position="266"/>
    </location>
</feature>
<comment type="catalytic activity">
    <reaction evidence="1">
        <text>Eliminative cleavage of (1-&gt;4)-alpha-D-galacturonan to give oligosaccharides with 4-deoxy-alpha-D-galact-4-enuronosyl groups at their non-reducing ends.</text>
        <dbReference type="EC" id="4.2.2.2"/>
    </reaction>
</comment>
<keyword evidence="12" id="KW-0624">Polysaccharide degradation</keyword>
<dbReference type="InterPro" id="IPR002022">
    <property type="entry name" value="Pec_lyase"/>
</dbReference>
<dbReference type="SUPFAM" id="SSF54427">
    <property type="entry name" value="NTF2-like"/>
    <property type="match status" value="1"/>
</dbReference>
<feature type="signal peptide" evidence="13">
    <location>
        <begin position="1"/>
        <end position="17"/>
    </location>
</feature>
<sequence>MKSSIIRFALVCGSALAVPTANKNARSLVKRASLDDAATGFASLNGGTTGGSGGTTTTVSSFAALETAVSGDDSKVVIVSGKITETADQIKVGSNTSVIGKDSNAQLVNFGLLVKEASNVIIRNIGISKVLADNGDALGVQNSNNVWIDHVDVSSDMDHDKDYYDGLIDLTHAADFVTVSNSYIHDHWKASLVGHSDSNGDEDTGHLRVTQNNNYWSNINSRAPSIRFGTGHIYNSYFENVNDGINTRDGAQVLVESNVFVGSDKPLYSTDDGYAVAKDNDFGDGSNEALEGKLTSAPLSRQGHGPGLLIVRAAVTHDQLNTKKTLDPEPLQKWAEESYVVAQLEVSKGHTTVKKELRQALDALENHEKCSKKYSYGIIVYSPLVVFDLTQGIEENEEIKAIVSYGALPQVPTKPHVYHLAEAGTKSTAGNEVVYRYPEAKSTSFILPSHNDFLPSSAAVAHTRCLEFLKKQLNGPWFDLEEIWDEHTKFEFGTRSVEDTMGTMVQEPYVNHIPTITGGIGREKLSYFYAHHFIFNNPSDTSLELISRTVGIDRVIDEFIFCLTHEKMVDWLIPGIPPTGKKLRIPFTAIVNIRGDRLYHEHISWDQLTVLFQLGLMPEYLPIPYSLPNGPTPQAGYKLEYRVPGAGQETADKMVDESSIPSNGMFGYISSDGVIVNLVELGMCKGSDLHRFATGAVALFLDTYKSITGRKPEDGAWMYVGGAVVKGKESYGSFRMNWGIYPFTYLVYLPEGQYKIDTLWKETIAEFEFAGAFDILEMYKQKQWFIISSFYVLVF</sequence>
<dbReference type="PANTHER" id="PTHR38436">
    <property type="entry name" value="POLYKETIDE CYCLASE SNOAL-LIKE DOMAIN"/>
    <property type="match status" value="1"/>
</dbReference>
<reference evidence="15 16" key="1">
    <citation type="submission" date="2015-04" db="EMBL/GenBank/DDBJ databases">
        <authorList>
            <person name="Syromyatnikov M.Y."/>
            <person name="Popov V.N."/>
        </authorList>
    </citation>
    <scope>NUCLEOTIDE SEQUENCE [LARGE SCALE GENOMIC DNA]</scope>
    <source>
        <strain evidence="15">WF-38-12</strain>
    </source>
</reference>
<dbReference type="OrthoDB" id="5440at2759"/>
<evidence type="ECO:0000259" key="14">
    <source>
        <dbReference type="SMART" id="SM00656"/>
    </source>
</evidence>
<dbReference type="GO" id="GO:0030570">
    <property type="term" value="F:pectate lyase activity"/>
    <property type="evidence" value="ECO:0007669"/>
    <property type="project" value="UniProtKB-EC"/>
</dbReference>
<dbReference type="SUPFAM" id="SSF51126">
    <property type="entry name" value="Pectin lyase-like"/>
    <property type="match status" value="1"/>
</dbReference>
<gene>
    <name evidence="15" type="ORF">PISL3812_06026</name>
</gene>
<dbReference type="GO" id="GO:0046872">
    <property type="term" value="F:metal ion binding"/>
    <property type="evidence" value="ECO:0007669"/>
    <property type="project" value="UniProtKB-KW"/>
</dbReference>
<dbReference type="Gene3D" id="3.10.450.50">
    <property type="match status" value="1"/>
</dbReference>
<dbReference type="FunFam" id="2.160.20.10:FF:000036">
    <property type="entry name" value="Pectate lyase A"/>
    <property type="match status" value="1"/>
</dbReference>
<proteinExistence type="inferred from homology"/>
<comment type="similarity">
    <text evidence="4 12">Belongs to the polysaccharide lyase 1 family.</text>
</comment>
<evidence type="ECO:0000256" key="9">
    <source>
        <dbReference type="ARBA" id="ARBA00022837"/>
    </source>
</evidence>
<dbReference type="Proteomes" id="UP000054383">
    <property type="component" value="Unassembled WGS sequence"/>
</dbReference>
<dbReference type="Pfam" id="PF00544">
    <property type="entry name" value="Pectate_lyase_4"/>
    <property type="match status" value="1"/>
</dbReference>
<organism evidence="15 16">
    <name type="scientific">Talaromyces islandicus</name>
    <name type="common">Penicillium islandicum</name>
    <dbReference type="NCBI Taxonomy" id="28573"/>
    <lineage>
        <taxon>Eukaryota</taxon>
        <taxon>Fungi</taxon>
        <taxon>Dikarya</taxon>
        <taxon>Ascomycota</taxon>
        <taxon>Pezizomycotina</taxon>
        <taxon>Eurotiomycetes</taxon>
        <taxon>Eurotiomycetidae</taxon>
        <taxon>Eurotiales</taxon>
        <taxon>Trichocomaceae</taxon>
        <taxon>Talaromyces</taxon>
        <taxon>Talaromyces sect. Islandici</taxon>
    </lineage>
</organism>
<evidence type="ECO:0000256" key="11">
    <source>
        <dbReference type="ARBA" id="ARBA00023316"/>
    </source>
</evidence>
<dbReference type="GO" id="GO:0030638">
    <property type="term" value="P:polyketide metabolic process"/>
    <property type="evidence" value="ECO:0007669"/>
    <property type="project" value="InterPro"/>
</dbReference>
<dbReference type="EMBL" id="CVMT01000005">
    <property type="protein sequence ID" value="CRG88991.1"/>
    <property type="molecule type" value="Genomic_DNA"/>
</dbReference>
<dbReference type="InterPro" id="IPR011050">
    <property type="entry name" value="Pectin_lyase_fold/virulence"/>
</dbReference>
<feature type="chain" id="PRO_5006711458" description="pectate lyase" evidence="13">
    <location>
        <begin position="18"/>
        <end position="795"/>
    </location>
</feature>
<evidence type="ECO:0000313" key="15">
    <source>
        <dbReference type="EMBL" id="CRG88991.1"/>
    </source>
</evidence>
<dbReference type="GO" id="GO:0071555">
    <property type="term" value="P:cell wall organization"/>
    <property type="evidence" value="ECO:0007669"/>
    <property type="project" value="UniProtKB-KW"/>
</dbReference>
<evidence type="ECO:0000256" key="10">
    <source>
        <dbReference type="ARBA" id="ARBA00023239"/>
    </source>
</evidence>
<evidence type="ECO:0000313" key="16">
    <source>
        <dbReference type="Proteomes" id="UP000054383"/>
    </source>
</evidence>
<keyword evidence="9" id="KW-0106">Calcium</keyword>
<evidence type="ECO:0000256" key="4">
    <source>
        <dbReference type="ARBA" id="ARBA00010980"/>
    </source>
</evidence>
<keyword evidence="10 12" id="KW-0456">Lyase</keyword>
<protein>
    <recommendedName>
        <fullName evidence="5">pectate lyase</fullName>
        <ecNumber evidence="5">4.2.2.2</ecNumber>
    </recommendedName>
</protein>
<comment type="cofactor">
    <cofactor evidence="2">
        <name>Ca(2+)</name>
        <dbReference type="ChEBI" id="CHEBI:29108"/>
    </cofactor>
</comment>
<keyword evidence="11" id="KW-0961">Cell wall biogenesis/degradation</keyword>
<keyword evidence="6 12" id="KW-0964">Secreted</keyword>
<evidence type="ECO:0000256" key="13">
    <source>
        <dbReference type="SAM" id="SignalP"/>
    </source>
</evidence>
<keyword evidence="7" id="KW-0479">Metal-binding</keyword>
<dbReference type="STRING" id="28573.A0A0U1M1W6"/>
<dbReference type="InterPro" id="IPR012334">
    <property type="entry name" value="Pectin_lyas_fold"/>
</dbReference>
<accession>A0A0U1M1W6</accession>
<evidence type="ECO:0000256" key="2">
    <source>
        <dbReference type="ARBA" id="ARBA00001913"/>
    </source>
</evidence>
<dbReference type="EC" id="4.2.2.2" evidence="5"/>
<evidence type="ECO:0000256" key="6">
    <source>
        <dbReference type="ARBA" id="ARBA00022525"/>
    </source>
</evidence>
<dbReference type="PANTHER" id="PTHR38436:SF3">
    <property type="entry name" value="CARBOXYMETHYLENEBUTENOLIDASE-RELATED"/>
    <property type="match status" value="1"/>
</dbReference>
<keyword evidence="8 13" id="KW-0732">Signal</keyword>
<dbReference type="Gene3D" id="2.160.20.10">
    <property type="entry name" value="Single-stranded right-handed beta-helix, Pectin lyase-like"/>
    <property type="match status" value="1"/>
</dbReference>
<evidence type="ECO:0000256" key="7">
    <source>
        <dbReference type="ARBA" id="ARBA00022723"/>
    </source>
</evidence>